<dbReference type="SUPFAM" id="SSF47413">
    <property type="entry name" value="lambda repressor-like DNA-binding domains"/>
    <property type="match status" value="1"/>
</dbReference>
<protein>
    <recommendedName>
        <fullName evidence="6">HTH cro/C1-type domain-containing protein</fullName>
    </recommendedName>
</protein>
<comment type="caution">
    <text evidence="4">The sequence shown here is derived from an EMBL/GenBank/DDBJ whole genome shotgun (WGS) entry which is preliminary data.</text>
</comment>
<dbReference type="PANTHER" id="PTHR35010:SF2">
    <property type="entry name" value="BLL4672 PROTEIN"/>
    <property type="match status" value="1"/>
</dbReference>
<dbReference type="Gene3D" id="3.30.450.180">
    <property type="match status" value="1"/>
</dbReference>
<evidence type="ECO:0000313" key="4">
    <source>
        <dbReference type="EMBL" id="GAA5049336.1"/>
    </source>
</evidence>
<dbReference type="CDD" id="cd00093">
    <property type="entry name" value="HTH_XRE"/>
    <property type="match status" value="1"/>
</dbReference>
<reference evidence="5" key="1">
    <citation type="journal article" date="2019" name="Int. J. Syst. Evol. Microbiol.">
        <title>The Global Catalogue of Microorganisms (GCM) 10K type strain sequencing project: providing services to taxonomists for standard genome sequencing and annotation.</title>
        <authorList>
            <consortium name="The Broad Institute Genomics Platform"/>
            <consortium name="The Broad Institute Genome Sequencing Center for Infectious Disease"/>
            <person name="Wu L."/>
            <person name="Ma J."/>
        </authorList>
    </citation>
    <scope>NUCLEOTIDE SEQUENCE [LARGE SCALE GENOMIC DNA]</scope>
    <source>
        <strain evidence="5">JCM 18298</strain>
    </source>
</reference>
<feature type="domain" description="HTH cro/C1-type" evidence="2">
    <location>
        <begin position="31"/>
        <end position="79"/>
    </location>
</feature>
<organism evidence="4 5">
    <name type="scientific">Nocardia callitridis</name>
    <dbReference type="NCBI Taxonomy" id="648753"/>
    <lineage>
        <taxon>Bacteria</taxon>
        <taxon>Bacillati</taxon>
        <taxon>Actinomycetota</taxon>
        <taxon>Actinomycetes</taxon>
        <taxon>Mycobacteriales</taxon>
        <taxon>Nocardiaceae</taxon>
        <taxon>Nocardia</taxon>
    </lineage>
</organism>
<gene>
    <name evidence="4" type="ORF">GCM10023318_18130</name>
</gene>
<dbReference type="Pfam" id="PF01381">
    <property type="entry name" value="HTH_3"/>
    <property type="match status" value="1"/>
</dbReference>
<keyword evidence="5" id="KW-1185">Reference proteome</keyword>
<dbReference type="Proteomes" id="UP001500603">
    <property type="component" value="Unassembled WGS sequence"/>
</dbReference>
<evidence type="ECO:0000259" key="3">
    <source>
        <dbReference type="Pfam" id="PF17765"/>
    </source>
</evidence>
<evidence type="ECO:0000256" key="1">
    <source>
        <dbReference type="SAM" id="MobiDB-lite"/>
    </source>
</evidence>
<dbReference type="InterPro" id="IPR001387">
    <property type="entry name" value="Cro/C1-type_HTH"/>
</dbReference>
<dbReference type="Gene3D" id="1.10.260.40">
    <property type="entry name" value="lambda repressor-like DNA-binding domains"/>
    <property type="match status" value="1"/>
</dbReference>
<dbReference type="InterPro" id="IPR041413">
    <property type="entry name" value="MLTR_LBD"/>
</dbReference>
<feature type="domain" description="MmyB-like transcription regulator ligand binding" evidence="3">
    <location>
        <begin position="122"/>
        <end position="235"/>
    </location>
</feature>
<evidence type="ECO:0000259" key="2">
    <source>
        <dbReference type="Pfam" id="PF01381"/>
    </source>
</evidence>
<dbReference type="InterPro" id="IPR010982">
    <property type="entry name" value="Lambda_DNA-bd_dom_sf"/>
</dbReference>
<sequence>MSQNPAHRAHTNAGRGSPPDIPTLGSTCLDIRRELGLSRGLAYQHHGISTSYLFKIEAGLTTPKPETLDKIINGYGLDPMRGRHLHELSNPTEPIPTADRLRRCAHGTVGRSYLRDLEGRDICAAYVDPLWNVLDSTDGFRSLLAGVDETGNMRAWMFGPRAHTVLTDWPYEATRTVAVVRAALGRYRTSEQARDLIRQLRPNNDFRRLWSESTRVAYGRHITDLLHRRDPETKELTSWRISVADLTQNSHIQLVTAIRQHYSGPDPANT</sequence>
<dbReference type="PANTHER" id="PTHR35010">
    <property type="entry name" value="BLL4672 PROTEIN-RELATED"/>
    <property type="match status" value="1"/>
</dbReference>
<dbReference type="EMBL" id="BAABJM010000002">
    <property type="protein sequence ID" value="GAA5049336.1"/>
    <property type="molecule type" value="Genomic_DNA"/>
</dbReference>
<evidence type="ECO:0000313" key="5">
    <source>
        <dbReference type="Proteomes" id="UP001500603"/>
    </source>
</evidence>
<feature type="region of interest" description="Disordered" evidence="1">
    <location>
        <begin position="1"/>
        <end position="24"/>
    </location>
</feature>
<accession>A0ABP9K3M5</accession>
<evidence type="ECO:0008006" key="6">
    <source>
        <dbReference type="Google" id="ProtNLM"/>
    </source>
</evidence>
<proteinExistence type="predicted"/>
<dbReference type="Pfam" id="PF17765">
    <property type="entry name" value="MLTR_LBD"/>
    <property type="match status" value="1"/>
</dbReference>
<name>A0ABP9K3M5_9NOCA</name>